<dbReference type="Pfam" id="PF20148">
    <property type="entry name" value="DUF6531"/>
    <property type="match status" value="1"/>
</dbReference>
<feature type="compositionally biased region" description="Polar residues" evidence="5">
    <location>
        <begin position="1452"/>
        <end position="1462"/>
    </location>
</feature>
<evidence type="ECO:0000256" key="3">
    <source>
        <dbReference type="ARBA" id="ARBA00022729"/>
    </source>
</evidence>
<feature type="region of interest" description="Disordered" evidence="5">
    <location>
        <begin position="1441"/>
        <end position="1466"/>
    </location>
</feature>
<dbReference type="Pfam" id="PF05593">
    <property type="entry name" value="RHS_repeat"/>
    <property type="match status" value="8"/>
</dbReference>
<dbReference type="SMART" id="SM00282">
    <property type="entry name" value="LamG"/>
    <property type="match status" value="1"/>
</dbReference>
<dbReference type="Gene3D" id="2.180.10.10">
    <property type="entry name" value="RHS repeat-associated core"/>
    <property type="match status" value="4"/>
</dbReference>
<dbReference type="InterPro" id="IPR044927">
    <property type="entry name" value="Endonuclea_NS_2"/>
</dbReference>
<dbReference type="Gene3D" id="3.40.570.10">
    <property type="entry name" value="Extracellular Endonuclease, subunit A"/>
    <property type="match status" value="1"/>
</dbReference>
<dbReference type="InterPro" id="IPR055372">
    <property type="entry name" value="CBM96"/>
</dbReference>
<dbReference type="EMBL" id="JAVREP010000001">
    <property type="protein sequence ID" value="MDT0326977.1"/>
    <property type="molecule type" value="Genomic_DNA"/>
</dbReference>
<dbReference type="Pfam" id="PF13930">
    <property type="entry name" value="Endonuclea_NS_2"/>
    <property type="match status" value="1"/>
</dbReference>
<accession>A0ABU2M2X5</accession>
<feature type="region of interest" description="Disordered" evidence="5">
    <location>
        <begin position="1282"/>
        <end position="1303"/>
    </location>
</feature>
<keyword evidence="8" id="KW-1185">Reference proteome</keyword>
<protein>
    <submittedName>
        <fullName evidence="7">DNRLRE domain-containing protein</fullName>
    </submittedName>
</protein>
<dbReference type="SUPFAM" id="SSF49899">
    <property type="entry name" value="Concanavalin A-like lectins/glucanases"/>
    <property type="match status" value="1"/>
</dbReference>
<gene>
    <name evidence="7" type="ORF">RM479_00965</name>
</gene>
<dbReference type="InterPro" id="IPR045351">
    <property type="entry name" value="DUF6531"/>
</dbReference>
<dbReference type="InterPro" id="IPR022385">
    <property type="entry name" value="Rhs_assc_core"/>
</dbReference>
<keyword evidence="2" id="KW-0964">Secreted</keyword>
<proteinExistence type="predicted"/>
<organism evidence="7 8">
    <name type="scientific">Nocardiopsis lambiniae</name>
    <dbReference type="NCBI Taxonomy" id="3075539"/>
    <lineage>
        <taxon>Bacteria</taxon>
        <taxon>Bacillati</taxon>
        <taxon>Actinomycetota</taxon>
        <taxon>Actinomycetes</taxon>
        <taxon>Streptosporangiales</taxon>
        <taxon>Nocardiopsidaceae</taxon>
        <taxon>Nocardiopsis</taxon>
    </lineage>
</organism>
<dbReference type="Pfam" id="PF25023">
    <property type="entry name" value="TEN_YD-shell"/>
    <property type="match status" value="1"/>
</dbReference>
<dbReference type="Gene3D" id="2.60.120.200">
    <property type="match status" value="1"/>
</dbReference>
<feature type="compositionally biased region" description="Basic and acidic residues" evidence="5">
    <location>
        <begin position="62"/>
        <end position="74"/>
    </location>
</feature>
<evidence type="ECO:0000259" key="6">
    <source>
        <dbReference type="PROSITE" id="PS50025"/>
    </source>
</evidence>
<dbReference type="InterPro" id="IPR001791">
    <property type="entry name" value="Laminin_G"/>
</dbReference>
<dbReference type="InterPro" id="IPR050708">
    <property type="entry name" value="T6SS_VgrG/RHS"/>
</dbReference>
<dbReference type="NCBIfam" id="NF033679">
    <property type="entry name" value="DNRLRE_dom"/>
    <property type="match status" value="1"/>
</dbReference>
<evidence type="ECO:0000256" key="5">
    <source>
        <dbReference type="SAM" id="MobiDB-lite"/>
    </source>
</evidence>
<evidence type="ECO:0000313" key="7">
    <source>
        <dbReference type="EMBL" id="MDT0326977.1"/>
    </source>
</evidence>
<name>A0ABU2M2X5_9ACTN</name>
<dbReference type="Pfam" id="PF24517">
    <property type="entry name" value="CBM96"/>
    <property type="match status" value="1"/>
</dbReference>
<dbReference type="InterPro" id="IPR056823">
    <property type="entry name" value="TEN-like_YD-shell"/>
</dbReference>
<reference evidence="8" key="1">
    <citation type="submission" date="2023-07" db="EMBL/GenBank/DDBJ databases">
        <title>30 novel species of actinomycetes from the DSMZ collection.</title>
        <authorList>
            <person name="Nouioui I."/>
        </authorList>
    </citation>
    <scope>NUCLEOTIDE SEQUENCE [LARGE SCALE GENOMIC DNA]</scope>
    <source>
        <strain evidence="8">DSM 44743</strain>
    </source>
</reference>
<dbReference type="Pfam" id="PF13385">
    <property type="entry name" value="Laminin_G_3"/>
    <property type="match status" value="1"/>
</dbReference>
<dbReference type="InterPro" id="IPR006530">
    <property type="entry name" value="YD"/>
</dbReference>
<feature type="domain" description="Laminin G" evidence="6">
    <location>
        <begin position="1067"/>
        <end position="1245"/>
    </location>
</feature>
<evidence type="ECO:0000256" key="1">
    <source>
        <dbReference type="ARBA" id="ARBA00004613"/>
    </source>
</evidence>
<dbReference type="NCBIfam" id="TIGR01643">
    <property type="entry name" value="YD_repeat_2x"/>
    <property type="match status" value="11"/>
</dbReference>
<dbReference type="CDD" id="cd00110">
    <property type="entry name" value="LamG"/>
    <property type="match status" value="1"/>
</dbReference>
<dbReference type="PANTHER" id="PTHR32305:SF17">
    <property type="entry name" value="TRNA NUCLEASE WAPA"/>
    <property type="match status" value="1"/>
</dbReference>
<dbReference type="NCBIfam" id="TIGR03696">
    <property type="entry name" value="Rhs_assc_core"/>
    <property type="match status" value="1"/>
</dbReference>
<comment type="subcellular location">
    <subcellularLocation>
        <location evidence="1">Secreted</location>
    </subcellularLocation>
</comment>
<comment type="caution">
    <text evidence="7">The sequence shown here is derived from an EMBL/GenBank/DDBJ whole genome shotgun (WGS) entry which is preliminary data.</text>
</comment>
<feature type="region of interest" description="Disordered" evidence="5">
    <location>
        <begin position="2093"/>
        <end position="2131"/>
    </location>
</feature>
<feature type="region of interest" description="Disordered" evidence="5">
    <location>
        <begin position="44"/>
        <end position="112"/>
    </location>
</feature>
<dbReference type="InterPro" id="IPR031325">
    <property type="entry name" value="RHS_repeat"/>
</dbReference>
<evidence type="ECO:0000256" key="4">
    <source>
        <dbReference type="ARBA" id="ARBA00022737"/>
    </source>
</evidence>
<evidence type="ECO:0000313" key="8">
    <source>
        <dbReference type="Proteomes" id="UP001183390"/>
    </source>
</evidence>
<dbReference type="PROSITE" id="PS50025">
    <property type="entry name" value="LAM_G_DOMAIN"/>
    <property type="match status" value="1"/>
</dbReference>
<dbReference type="Proteomes" id="UP001183390">
    <property type="component" value="Unassembled WGS sequence"/>
</dbReference>
<feature type="compositionally biased region" description="Polar residues" evidence="5">
    <location>
        <begin position="2093"/>
        <end position="2111"/>
    </location>
</feature>
<sequence>MHASHHGGTLSRRIWSSTLAGAVALSLVAGVLAQPAWGQGVSGALVPAQTPSGPEQLGGDASGRDHEVPAEHTDATGGNDLDAADLETDNDALPLAGGAAPFTPVTPDIDPQELTDQTEDIVESTPAGEGFDPEQSQELVDERTRWTKEFENTDGTTTTLLYTDPVHARDENGAWQEIDTTLVPKAPAASAPATEGDEDLLGMAVEETDLTVSTDGDSPELVTLGVTENGEHSVAFGLEEAAPVTGRTQDDTVLYEDVRPDADLELQAAPGMVKETIILNSADAPREWTFPLELNGLTPELDDQGAVLFSDADGQAQAVIPTGWMEDSSFDEETGGPALSGAVSYRVEETDGDWSLVVVLDDAWLDDPDRVYPVQVDPSVADIDTNGDSFVQNDWPTTNYGSDDELKIGSYNGSTRAISYLRFGDVNSELKNRYILNADLVLFNHWSANCSPRQMRVHQITESWSATTVTWNNRPSSSSTAVATDSFSHGESCSGAKWETVDLGKKGVDLVQDWVEGSVTNHGLSLWADFDNTNAWKRFGSRQSANQPYLAITHSEWGASYDVGSLTEPVTGGQGGEVTVTVTNLGSQDWEPQGWNEFRLGTRVRDKATGELLDAVAFTRLTERLTPNDSATLDARIPPLPPGEYLLNFDMQRLQDQRWLSSESVPVTTVTVKSQDVGPRINDIYPRPGAQVGSLTPTLFAEGESIDNWPTDAKVEYWFEVCTDNDGEPGECVDSTWQDDRTWLVPEGTLAWGEQFLWRVRTREGSTTSPTSPYYPFVTAVEQPAITSHLGGVGLSGAGRDVDPLIGNHTLTDTDAEVAAVGPALGIQRTYNSRDPRTDNVFGAGWSTRFDMRVSPDDDGTGNVVVTYPHGQQVRFGQNPDGTYAPPFGSFATLTSTDGGGWRLTDKNQTGYVFDASGQVVEITDFRDRTQHLDYASDGTLASVTNPGGRTLHFTWENGRVASVSTDPPQTDTAPLTWTYTYEGERLVQVCGPEDTEGSCTRYSYTDGSHYLTVVRDAGPVAYWRLGEAEGSTEADNDLLLDHDRHTGVYHDVQLGTGGALQGSSESAATFNGTSSHLRLSDWLVGQTPYLTVEMWFRTDAHGVLFSYQQQALDEAITGTATPALYVGTDGRLRGQFWNGTVAPITTDQAVNDGAWHHVALTAAGDRQSLYLDGAKVGGLTGAITQDDQRYVYAGAGSWSNWPGSEGDISHFTGDLDEIAVYNRPLGAQTVAEHHAAGTLSQKLTQATLPSGRVHTTIEHDTAHDRVRSYTDANGATYRISDHTLTGANGTPPGDDEEVPETKRTVTVKVTDPDDRTSSYTYDPLNGHRLISQTDVSGNTAAFAYDTGGFLAATTAPDGTVTRAGHDERGNKISQTTCRDASDPGSCSTSYYGFHLNADDPLDPRNDQLTVERDARSTGADDDTYATFHTYNAFGDRIATTTPATPDFPQGRETSQTFTDGTETAVGGGTVPAGLLLTSIDPRGAVTSREYYATGDLARVTAPNGLITEYTYDTLGREVSATVITDDHPDGITTTRTYDGDSRVTTETGPATVNAVTETSHQASVSYTYDPDGLPLTETVTDLGDTDQVRTTTRTYDDHGRLASVTDPENRTETYTYDTYGNQHTRTMPGGDTFRYEHTPTGDLAEVVLTGYTGHPADPQPATDVVLDSYAYDPVGRTAEHTDAMGRTTRYTYYDDGLPAQEIRVGFREEDGTTRDIVLADRTYDAAGNLTRETAGNGTLTTTYTVDAANRITALVLDPDGLARRTAYTYDAGGEVLTETRSGAGGARTETSTYERDITGAWTSHTIENGDQDLTLTRTLDQRGLALTETTPGGETVHHTYDALGRPVATQSPSVTIEEWSAEAVTGRPTTLVGYNAFGEATHEKDAQGQITRTSYDGAGRPVSVTLADYTPPGSSTALTPTLTTTYNTAGHIASETDPAGGVTTYTYDQLGNIATVTEPAPRQGEDAPVTTYTHDLLGEQLSVTDPTGARTEATYDDLGRQITLTQIERHSAPGAHTTSLAYDDAGNLTSTTTPSGTVATATFNAAAQPVTETDPAGLTTSYTYGPTGLTAAVTHPDGTTLRTTYDGAGRATATTAEDASGTTLATTSTRYDADSNPVATTDPLGHTTTQEYDPLGRLTTLTEPVDDATSITTTFGYDAAGNRTRLTDGRGNTTWYTFTTHGLLESVIEPATDTHPDLDDRTWTTVYDVAGNPVEERQPGGVVQQRAFDALGRITQVSGSGAEAETKIDTFAYDLVGRPTRAGTATYTYDDRGNLLTAAGGPGEASFSYDLEGRMTQRTDAAGTTTFAYDSAGRVSAVGDPLTGVQHRYAYDSVGRLGTITYGADPSPQRSFTYDAQGRLLTDTTLTLGPVPTLSTAYAYDKAGQVTGRTTAGIAGEGEHTYTYDHAGRLTSWTAPDDTVTDYTWDAAGNRTSAGEDSAVYDERNRLINGAGTDYTWTARGTLAQTTDADGTTTAFTHDARGRMISDGDLTYFYDALNRLVQRGGERIDYADQANDPVSVGGELISRDLAGMPLSIGSGDGAGVVTIADQHGDVIAGLDPSTGAITGSRTYAPFGEVAQEDGTTGSLGYQGEYTDPETGRVNMHARWYDPATGGFSSRDSWTLNPVPSVQANRYTYANGSPLNFADPNGHAVICPPKSHCPMKPLSDSERREFNKIVRPLKYGTLLKAAKWGWRIAKWGSPVGVFFDAWLAPGVLADGTCGGPCYTPPSTPWQPPGWGPGGVYPKPPGNGENFCVSCYGPNPPWIPNPSGGGYYWDGDGGGGVGVAAPPPPPPWKVILAAVLAIEHARPVTEAITDFELDQFVDDSFTLSQKELEANEPYVPGLPSIAADYSESLYLTPTSRFEMPSGQDTLVRHQDCSRGASAVHYMPLDEHGRAQGVYACLNRGDFNYVNDKGNWAFDTDFTEIVGTSAEFPINWEHIPRGYRGSSGFHRGHLLARQLGGSGDDLRNFVPLYAEANTPDMEKVENSIAARVKSGETIYYQVVPNYTGSNPVPVSLDIRWSGNVQGVGAARIKNLPW</sequence>
<dbReference type="PANTHER" id="PTHR32305">
    <property type="match status" value="1"/>
</dbReference>
<dbReference type="InterPro" id="IPR013320">
    <property type="entry name" value="ConA-like_dom_sf"/>
</dbReference>
<evidence type="ECO:0000256" key="2">
    <source>
        <dbReference type="ARBA" id="ARBA00022525"/>
    </source>
</evidence>
<keyword evidence="3" id="KW-0732">Signal</keyword>
<keyword evidence="4" id="KW-0677">Repeat</keyword>
<dbReference type="RefSeq" id="WP_311509763.1">
    <property type="nucleotide sequence ID" value="NZ_JAVREP010000001.1"/>
</dbReference>
<dbReference type="InterPro" id="IPR044929">
    <property type="entry name" value="DNA/RNA_non-sp_Endonuclease_sf"/>
</dbReference>